<feature type="compositionally biased region" description="Basic and acidic residues" evidence="2">
    <location>
        <begin position="882"/>
        <end position="909"/>
    </location>
</feature>
<feature type="compositionally biased region" description="Low complexity" evidence="2">
    <location>
        <begin position="1243"/>
        <end position="1263"/>
    </location>
</feature>
<feature type="region of interest" description="Disordered" evidence="2">
    <location>
        <begin position="335"/>
        <end position="359"/>
    </location>
</feature>
<feature type="region of interest" description="Disordered" evidence="2">
    <location>
        <begin position="140"/>
        <end position="184"/>
    </location>
</feature>
<feature type="compositionally biased region" description="Polar residues" evidence="2">
    <location>
        <begin position="927"/>
        <end position="936"/>
    </location>
</feature>
<feature type="region of interest" description="Disordered" evidence="2">
    <location>
        <begin position="201"/>
        <end position="234"/>
    </location>
</feature>
<feature type="region of interest" description="Disordered" evidence="2">
    <location>
        <begin position="402"/>
        <end position="478"/>
    </location>
</feature>
<feature type="compositionally biased region" description="Polar residues" evidence="2">
    <location>
        <begin position="338"/>
        <end position="350"/>
    </location>
</feature>
<reference evidence="4" key="1">
    <citation type="submission" date="2017-03" db="EMBL/GenBank/DDBJ databases">
        <authorList>
            <person name="Sharma R."/>
            <person name="Thines M."/>
        </authorList>
    </citation>
    <scope>NUCLEOTIDE SEQUENCE [LARGE SCALE GENOMIC DNA]</scope>
</reference>
<evidence type="ECO:0000256" key="1">
    <source>
        <dbReference type="SAM" id="Coils"/>
    </source>
</evidence>
<feature type="compositionally biased region" description="Polar residues" evidence="2">
    <location>
        <begin position="1126"/>
        <end position="1149"/>
    </location>
</feature>
<sequence>MANYPATPSFGGPFRFSNQVPQAHHAGPLAVSQLAYQQQQALNPALHGAPGTHAAVGSANAFAFNANTHGHGFANPYPGNAVPPPPPPPPSGFPPFSHFPNGSFPPPPFPPIPIPRYGSVAQPSGAVEISQRTMNAFQPPPILPPNLPPKPPPVLATGAETELSPRTGSTAAGAGEREDGELSDAELSRIARESHKEIAISPISSSQNIGSNDANGVNQRDERQTVGSSVSHGQEGSQFSYQLNIFGDRSSKSLLRIQPEGFHHLLLKVLYTLVANFGHWHRITLTCVICEGIERAYRVSMPKKRMRINPLSPTIAEAVPPRQLRVIRNIKMIKASTGPRSPTGHNSSPELRNRAKATVSQLHSHGIGFSQLLEEGVDEDLLRTFYAELGFPVPRRTALKEADDLTSNDHSSPSHIASKDQVPDSEWSYSVKQTPLNRRDPSMNPSAEVAATSAPPPNLSQPTRDSDNGGAIVKRHSPLKDVVNIHKTKPGTASILPRFSGSNASNKSVAAKTQGDTLERKDYIARMLAAKAGKFLPVKPPSPVPVTMNMQESDVADKQQTNSENVPSSTSTNQDAPVSSITPDADMEAKKRAQTELARQKMEALMNRGTGQLVEPRKPNKQASAVGPQIHPLESIHQVPSKSQADLPVATEFQPPIPPRGLSPTPSVPWTAANDLSKTRSFGTFPPTPSSGIPGLFMTTSTAFPLSSSDESVPRVREQMNAEAFPLQILSMTGSPPSQPTAPADLHRSDGISPKLTHAESKATSLTVTNDPEKSRKRAKAADFIEAPAAKFRKAFGSSRLIIEVSEDEANETSDVDADDHLMDLEEDARAGQNKNTPEVSIAIPKQKLIRNLAPLSDFSSAKKPMLGSGVDTPPAVQTPGKGKEQEDLRRKEEQIELMNRKIAEMEQRRKAKQTASRAHTPGTPARSGNTPSPETSLAEASKQSQAVTDVVRMIDENTGELEAQKTRLAAAEASMKEKLNIEQEARLAEVAKAEHERIAGVNAATLAELNQRRRRRAEIESGLPKLDAEVERTKTKLDILKKQMEELESELQIGLQGRKTLMQELEHLSMVIQDPIPAEPPVFPSEDNQLQRTNSIPVDQENVSPQTIASAVVSTDHGNVPRISESGTSSKLATPPTDSDQNTPQEASGSEEPGLPPFKNPVTSDDFTDDVMDTAGSSMDEGEITDYNPGPPTNERINQVPMRALGHGQHLRKPESTQGNTTSDATDVPGIQSVEDESVVEPSAFNAPNLAPPSSSSGRSMSQDYLEDCTEPPLTETGQEEGEIEMDDSDDYEPPEPASPVEEKASPSHTLPLPKASPSASAEPLTEGVLQAASATSKPPAEARQTPNAAIEDPMSPHKVVDFPQATRPSHFTPYESPLKQFKAYRYHPNYVSEVSGGFRSMTYSHNIESNVPICRYEATGDDMILVQMGSVHEGQISQERDAYVDGLKKIIQEMRGRKITDFNTVASEITSYRTRFLGDSSRVLTL</sequence>
<organism evidence="3 4">
    <name type="scientific">Lasallia pustulata</name>
    <dbReference type="NCBI Taxonomy" id="136370"/>
    <lineage>
        <taxon>Eukaryota</taxon>
        <taxon>Fungi</taxon>
        <taxon>Dikarya</taxon>
        <taxon>Ascomycota</taxon>
        <taxon>Pezizomycotina</taxon>
        <taxon>Lecanoromycetes</taxon>
        <taxon>OSLEUM clade</taxon>
        <taxon>Umbilicariomycetidae</taxon>
        <taxon>Umbilicariales</taxon>
        <taxon>Umbilicariaceae</taxon>
        <taxon>Lasallia</taxon>
    </lineage>
</organism>
<feature type="compositionally biased region" description="Pro residues" evidence="2">
    <location>
        <begin position="140"/>
        <end position="154"/>
    </location>
</feature>
<evidence type="ECO:0000313" key="4">
    <source>
        <dbReference type="Proteomes" id="UP000192927"/>
    </source>
</evidence>
<feature type="compositionally biased region" description="Polar residues" evidence="2">
    <location>
        <begin position="555"/>
        <end position="582"/>
    </location>
</feature>
<evidence type="ECO:0000313" key="3">
    <source>
        <dbReference type="EMBL" id="SLM34806.1"/>
    </source>
</evidence>
<evidence type="ECO:0000256" key="2">
    <source>
        <dbReference type="SAM" id="MobiDB-lite"/>
    </source>
</evidence>
<feature type="compositionally biased region" description="Polar residues" evidence="2">
    <location>
        <begin position="427"/>
        <end position="436"/>
    </location>
</feature>
<keyword evidence="4" id="KW-1185">Reference proteome</keyword>
<feature type="region of interest" description="Disordered" evidence="2">
    <location>
        <begin position="734"/>
        <end position="775"/>
    </location>
</feature>
<feature type="compositionally biased region" description="Pro residues" evidence="2">
    <location>
        <begin position="81"/>
        <end position="93"/>
    </location>
</feature>
<dbReference type="EMBL" id="FWEW01000417">
    <property type="protein sequence ID" value="SLM34806.1"/>
    <property type="molecule type" value="Genomic_DNA"/>
</dbReference>
<proteinExistence type="predicted"/>
<feature type="compositionally biased region" description="Polar residues" evidence="2">
    <location>
        <begin position="225"/>
        <end position="234"/>
    </location>
</feature>
<protein>
    <submittedName>
        <fullName evidence="3">Uncharacterized protein</fullName>
    </submittedName>
</protein>
<feature type="region of interest" description="Disordered" evidence="2">
    <location>
        <begin position="75"/>
        <end position="107"/>
    </location>
</feature>
<feature type="region of interest" description="Disordered" evidence="2">
    <location>
        <begin position="864"/>
        <end position="947"/>
    </location>
</feature>
<feature type="coiled-coil region" evidence="1">
    <location>
        <begin position="1024"/>
        <end position="1058"/>
    </location>
</feature>
<dbReference type="Proteomes" id="UP000192927">
    <property type="component" value="Unassembled WGS sequence"/>
</dbReference>
<name>A0A1W5CVE7_9LECA</name>
<feature type="compositionally biased region" description="Polar residues" evidence="2">
    <location>
        <begin position="202"/>
        <end position="218"/>
    </location>
</feature>
<feature type="region of interest" description="Disordered" evidence="2">
    <location>
        <begin position="1114"/>
        <end position="1360"/>
    </location>
</feature>
<keyword evidence="1" id="KW-0175">Coiled coil</keyword>
<feature type="compositionally biased region" description="Acidic residues" evidence="2">
    <location>
        <begin position="1279"/>
        <end position="1295"/>
    </location>
</feature>
<feature type="compositionally biased region" description="Polar residues" evidence="2">
    <location>
        <begin position="1217"/>
        <end position="1226"/>
    </location>
</feature>
<accession>A0A1W5CVE7</accession>
<feature type="region of interest" description="Disordered" evidence="2">
    <location>
        <begin position="555"/>
        <end position="596"/>
    </location>
</feature>
<feature type="compositionally biased region" description="Basic and acidic residues" evidence="2">
    <location>
        <begin position="587"/>
        <end position="596"/>
    </location>
</feature>